<dbReference type="Proteomes" id="UP000053660">
    <property type="component" value="Unassembled WGS sequence"/>
</dbReference>
<protein>
    <submittedName>
        <fullName evidence="4">WD domain, G-beta repeat protein</fullName>
    </submittedName>
</protein>
<dbReference type="Gene3D" id="2.130.10.10">
    <property type="entry name" value="YVTN repeat-like/Quinoprotein amine dehydrogenase"/>
    <property type="match status" value="1"/>
</dbReference>
<name>A0A0B1T924_OESDE</name>
<organism evidence="4 5">
    <name type="scientific">Oesophagostomum dentatum</name>
    <name type="common">Nodular worm</name>
    <dbReference type="NCBI Taxonomy" id="61180"/>
    <lineage>
        <taxon>Eukaryota</taxon>
        <taxon>Metazoa</taxon>
        <taxon>Ecdysozoa</taxon>
        <taxon>Nematoda</taxon>
        <taxon>Chromadorea</taxon>
        <taxon>Rhabditida</taxon>
        <taxon>Rhabditina</taxon>
        <taxon>Rhabditomorpha</taxon>
        <taxon>Strongyloidea</taxon>
        <taxon>Strongylidae</taxon>
        <taxon>Oesophagostomum</taxon>
    </lineage>
</organism>
<evidence type="ECO:0000313" key="4">
    <source>
        <dbReference type="EMBL" id="KHJ91885.1"/>
    </source>
</evidence>
<dbReference type="InterPro" id="IPR020472">
    <property type="entry name" value="WD40_PAC1"/>
</dbReference>
<dbReference type="InterPro" id="IPR019775">
    <property type="entry name" value="WD40_repeat_CS"/>
</dbReference>
<dbReference type="PROSITE" id="PS50294">
    <property type="entry name" value="WD_REPEATS_REGION"/>
    <property type="match status" value="2"/>
</dbReference>
<feature type="repeat" description="WD" evidence="3">
    <location>
        <begin position="46"/>
        <end position="85"/>
    </location>
</feature>
<dbReference type="InterPro" id="IPR015943">
    <property type="entry name" value="WD40/YVTN_repeat-like_dom_sf"/>
</dbReference>
<dbReference type="OrthoDB" id="19711at2759"/>
<dbReference type="SMART" id="SM00320">
    <property type="entry name" value="WD40"/>
    <property type="match status" value="2"/>
</dbReference>
<dbReference type="AlphaFoldDB" id="A0A0B1T924"/>
<dbReference type="PROSITE" id="PS50082">
    <property type="entry name" value="WD_REPEATS_2"/>
    <property type="match status" value="2"/>
</dbReference>
<dbReference type="InterPro" id="IPR050349">
    <property type="entry name" value="WD_LIS1/nudF_dynein_reg"/>
</dbReference>
<evidence type="ECO:0000313" key="5">
    <source>
        <dbReference type="Proteomes" id="UP000053660"/>
    </source>
</evidence>
<evidence type="ECO:0000256" key="1">
    <source>
        <dbReference type="ARBA" id="ARBA00022574"/>
    </source>
</evidence>
<keyword evidence="2" id="KW-0677">Repeat</keyword>
<gene>
    <name evidence="4" type="ORF">OESDEN_08233</name>
</gene>
<dbReference type="InterPro" id="IPR036322">
    <property type="entry name" value="WD40_repeat_dom_sf"/>
</dbReference>
<dbReference type="Pfam" id="PF00400">
    <property type="entry name" value="WD40"/>
    <property type="match status" value="2"/>
</dbReference>
<keyword evidence="1 3" id="KW-0853">WD repeat</keyword>
<keyword evidence="5" id="KW-1185">Reference proteome</keyword>
<proteinExistence type="predicted"/>
<evidence type="ECO:0000256" key="3">
    <source>
        <dbReference type="PROSITE-ProRule" id="PRU00221"/>
    </source>
</evidence>
<dbReference type="InterPro" id="IPR001680">
    <property type="entry name" value="WD40_rpt"/>
</dbReference>
<dbReference type="SUPFAM" id="SSF50978">
    <property type="entry name" value="WD40 repeat-like"/>
    <property type="match status" value="1"/>
</dbReference>
<reference evidence="4 5" key="1">
    <citation type="submission" date="2014-03" db="EMBL/GenBank/DDBJ databases">
        <title>Draft genome of the hookworm Oesophagostomum dentatum.</title>
        <authorList>
            <person name="Mitreva M."/>
        </authorList>
    </citation>
    <scope>NUCLEOTIDE SEQUENCE [LARGE SCALE GENOMIC DNA]</scope>
    <source>
        <strain evidence="4 5">OD-Hann</strain>
    </source>
</reference>
<dbReference type="PRINTS" id="PR00320">
    <property type="entry name" value="GPROTEINBRPT"/>
</dbReference>
<dbReference type="PROSITE" id="PS00678">
    <property type="entry name" value="WD_REPEATS_1"/>
    <property type="match status" value="2"/>
</dbReference>
<dbReference type="EMBL" id="KN551735">
    <property type="protein sequence ID" value="KHJ91885.1"/>
    <property type="molecule type" value="Genomic_DNA"/>
</dbReference>
<feature type="repeat" description="WD" evidence="3">
    <location>
        <begin position="86"/>
        <end position="120"/>
    </location>
</feature>
<dbReference type="FunFam" id="2.130.10.10:FF:001203">
    <property type="entry name" value="F-box/WD repeat-containing protein 1A"/>
    <property type="match status" value="1"/>
</dbReference>
<dbReference type="PANTHER" id="PTHR44129">
    <property type="entry name" value="WD REPEAT-CONTAINING PROTEIN POP1"/>
    <property type="match status" value="1"/>
</dbReference>
<accession>A0A0B1T924</accession>
<evidence type="ECO:0000256" key="2">
    <source>
        <dbReference type="ARBA" id="ARBA00022737"/>
    </source>
</evidence>
<sequence length="120" mass="13840">MIFQSRYGTWTLILGGLPSVAAKPCWAIRIMFDVFRCMHTIDWKLAEGHTGVVRCLQVDTWRIVSAADDRTIKVWNVDSLQRLCTLHSHEDGVTCVQFSDRQIVSGSYDKTVKLWDFSRF</sequence>